<evidence type="ECO:0000313" key="1">
    <source>
        <dbReference type="EMBL" id="GHI82412.1"/>
    </source>
</evidence>
<gene>
    <name evidence="1" type="ORF">Sspor_79730</name>
</gene>
<protein>
    <submittedName>
        <fullName evidence="1">Uncharacterized protein</fullName>
    </submittedName>
</protein>
<proteinExistence type="predicted"/>
<reference evidence="2" key="1">
    <citation type="submission" date="2023-07" db="EMBL/GenBank/DDBJ databases">
        <title>Whole genome shotgun sequence of Streptomyces spororaveus NBRC 15456.</title>
        <authorList>
            <person name="Komaki H."/>
            <person name="Tamura T."/>
        </authorList>
    </citation>
    <scope>NUCLEOTIDE SEQUENCE [LARGE SCALE GENOMIC DNA]</scope>
    <source>
        <strain evidence="2">NBRC 15456</strain>
    </source>
</reference>
<keyword evidence="2" id="KW-1185">Reference proteome</keyword>
<organism evidence="1 2">
    <name type="scientific">Streptomyces spororaveus</name>
    <dbReference type="NCBI Taxonomy" id="284039"/>
    <lineage>
        <taxon>Bacteria</taxon>
        <taxon>Bacillati</taxon>
        <taxon>Actinomycetota</taxon>
        <taxon>Actinomycetes</taxon>
        <taxon>Kitasatosporales</taxon>
        <taxon>Streptomycetaceae</taxon>
        <taxon>Streptomyces</taxon>
    </lineage>
</organism>
<accession>A0ABQ3TQT9</accession>
<evidence type="ECO:0000313" key="2">
    <source>
        <dbReference type="Proteomes" id="UP000608522"/>
    </source>
</evidence>
<sequence length="49" mass="5627">MPSEEKGSRAMCTYRTAAFAPPSRYDVIPVSRGARCRLRGRHRMPVTRF</sequence>
<dbReference type="EMBL" id="BNED01000005">
    <property type="protein sequence ID" value="GHI82412.1"/>
    <property type="molecule type" value="Genomic_DNA"/>
</dbReference>
<name>A0ABQ3TQT9_9ACTN</name>
<comment type="caution">
    <text evidence="1">The sequence shown here is derived from an EMBL/GenBank/DDBJ whole genome shotgun (WGS) entry which is preliminary data.</text>
</comment>
<dbReference type="Proteomes" id="UP000608522">
    <property type="component" value="Unassembled WGS sequence"/>
</dbReference>